<dbReference type="OrthoDB" id="372290at2759"/>
<protein>
    <recommendedName>
        <fullName evidence="3">DNA/RNA-binding protein Alba-like domain-containing protein</fullName>
    </recommendedName>
</protein>
<dbReference type="OMA" id="TCKVTID"/>
<sequence length="208" mass="24159">MEDITKKKKKKKKKTKVTVETFQKEHTCVLQKKKTDVYITSGKPIKIYYDRVIKVLNSGIKQVEMVIDGDNKQVHNAYKPSGEDQVSIYAVGTNILRASYILQDVINFYSTFIKKVQEMATKKEKKPKFADVFSFINIHVESKTLHMNDTVISNTYTVKEEFLQDDYDAVIAFARQPYDPSLHKYRERTKQRRVTGVVITIKKNPTVL</sequence>
<gene>
    <name evidence="1" type="ORF">AK88_03032</name>
</gene>
<keyword evidence="2" id="KW-1185">Reference proteome</keyword>
<evidence type="ECO:0000313" key="2">
    <source>
        <dbReference type="Proteomes" id="UP000054561"/>
    </source>
</evidence>
<name>A0A0D9QKM2_PLAFR</name>
<evidence type="ECO:0008006" key="3">
    <source>
        <dbReference type="Google" id="ProtNLM"/>
    </source>
</evidence>
<dbReference type="RefSeq" id="XP_012336078.1">
    <property type="nucleotide sequence ID" value="XM_012480655.1"/>
</dbReference>
<proteinExistence type="predicted"/>
<dbReference type="EMBL" id="KQ001676">
    <property type="protein sequence ID" value="KJP87352.1"/>
    <property type="molecule type" value="Genomic_DNA"/>
</dbReference>
<evidence type="ECO:0000313" key="1">
    <source>
        <dbReference type="EMBL" id="KJP87352.1"/>
    </source>
</evidence>
<reference evidence="1 2" key="1">
    <citation type="submission" date="2014-03" db="EMBL/GenBank/DDBJ databases">
        <title>The Genome Sequence of Plasmodium fragile nilgiri.</title>
        <authorList>
            <consortium name="The Broad Institute Genomics Platform"/>
            <consortium name="The Broad Institute Genome Sequencing Center for Infectious Disease"/>
            <person name="Neafsey D."/>
            <person name="Duraisingh M."/>
            <person name="Young S.K."/>
            <person name="Zeng Q."/>
            <person name="Gargeya S."/>
            <person name="Abouelleil A."/>
            <person name="Alvarado L."/>
            <person name="Chapman S.B."/>
            <person name="Gainer-Dewar J."/>
            <person name="Goldberg J."/>
            <person name="Griggs A."/>
            <person name="Gujja S."/>
            <person name="Hansen M."/>
            <person name="Howarth C."/>
            <person name="Imamovic A."/>
            <person name="Larimer J."/>
            <person name="Pearson M."/>
            <person name="Poon T.W."/>
            <person name="Priest M."/>
            <person name="Roberts A."/>
            <person name="Saif S."/>
            <person name="Shea T."/>
            <person name="Sykes S."/>
            <person name="Wortman J."/>
            <person name="Nusbaum C."/>
            <person name="Birren B."/>
        </authorList>
    </citation>
    <scope>NUCLEOTIDE SEQUENCE [LARGE SCALE GENOMIC DNA]</scope>
    <source>
        <strain evidence="2">nilgiri</strain>
    </source>
</reference>
<accession>A0A0D9QKM2</accession>
<dbReference type="GeneID" id="24268346"/>
<dbReference type="VEuPathDB" id="PlasmoDB:AK88_03032"/>
<dbReference type="AlphaFoldDB" id="A0A0D9QKM2"/>
<organism evidence="1 2">
    <name type="scientific">Plasmodium fragile</name>
    <dbReference type="NCBI Taxonomy" id="5857"/>
    <lineage>
        <taxon>Eukaryota</taxon>
        <taxon>Sar</taxon>
        <taxon>Alveolata</taxon>
        <taxon>Apicomplexa</taxon>
        <taxon>Aconoidasida</taxon>
        <taxon>Haemosporida</taxon>
        <taxon>Plasmodiidae</taxon>
        <taxon>Plasmodium</taxon>
        <taxon>Plasmodium (Plasmodium)</taxon>
    </lineage>
</organism>
<dbReference type="Proteomes" id="UP000054561">
    <property type="component" value="Unassembled WGS sequence"/>
</dbReference>